<dbReference type="EMBL" id="JACHVB010000043">
    <property type="protein sequence ID" value="MBC2595588.1"/>
    <property type="molecule type" value="Genomic_DNA"/>
</dbReference>
<keyword evidence="3" id="KW-0378">Hydrolase</keyword>
<dbReference type="SMART" id="SM00872">
    <property type="entry name" value="Alpha-mann_mid"/>
    <property type="match status" value="1"/>
</dbReference>
<evidence type="ECO:0000256" key="3">
    <source>
        <dbReference type="ARBA" id="ARBA00022801"/>
    </source>
</evidence>
<dbReference type="SUPFAM" id="SSF88688">
    <property type="entry name" value="Families 57/38 glycoside transferase middle domain"/>
    <property type="match status" value="1"/>
</dbReference>
<evidence type="ECO:0000313" key="7">
    <source>
        <dbReference type="Proteomes" id="UP000546464"/>
    </source>
</evidence>
<evidence type="ECO:0000313" key="6">
    <source>
        <dbReference type="EMBL" id="MBC2595588.1"/>
    </source>
</evidence>
<sequence>MLRKDHLYQLIPNRLDAALRRLAAAIWVDKREVPVEASEPVPVQMSLAEGKKQELAPVAPRSYWGRQYDQRWCRVTLPQAAGKNTWLHWYDQGEATLYVNDQPYFGFNVAHRYCRLPKGVREVWVQSSCIQSAIWHPDAKAMQPGGSFFEEAYVTARDEEAWAAYHDLKCLVDVAQDLRHGEDSQAPVSPEAFGLQPPMNTMSPVLRILFQGMNDAVDAYDLEGIGALRRELAALYDKVRVDKSFARCVLTGHAHLDLVWIWPERMSELKAVNIFATANRLMDEYPEFRFAYSQPASYEAVEKREPEFYKQVEKRIRSKRWQATGAMYVESDTMLACGEALARSFLLGQEGFRRINGQPSRLTWLPDVFGYCACLPQIMSQTGVDYFFTTKMTWNAVNRFPYSSFIWRGNDGSQTLVHVTQESGYVTHMTVPNVRAPMNANLQAAIHPEYLLPTGYGDGGGGVTDEMLERARRLGDLPGMPSITWDHPEAFFERLESVREQLPIHQGECYLEYHRGTSTTHANLKATFRKLERELQLAEAVATATGKRLDCEHAWKRLVFAQFHDYIPGSSVWDVYLEGLPELEAEAAGQREQALRALTSDEGGECLFNPHGVDVHAWVKVESAEEPVFVHLPALSGTPVAEALAPLPSPVKIKGKSVSNGLVELRLNASGWIDHLVWDGVNVPMSEPLGKLVIYPDYPANFEAWDIDRHTLSLGEVCSARAEITPVVEGEHRAGFRVTRKVGKNSTASLSFMLEGGSGLVHIGVELDWQEPMHLLKLLFPTGYGATNARFGIPYGSVLRGQVSDSLRTEAMWEVPFSRYLAVFDEGEREGLFLVSEAKYGATVRDGAVGVSLVRSPTVTGYDGHSAAWSAELSRLETPGAYSDLGTHHIRLAVGCYDTELPLAQQPASLADTLFTPPMFYTGEALPPVVEALEGANTLVPCWAKPCVGGDWILRLHEVGGRRGVLGIRMAEGWSVGQTTIGEDEVRGVGDRITFKPYEVVSLRFSRVKE</sequence>
<dbReference type="CDD" id="cd10789">
    <property type="entry name" value="GH38N_AMII_ER_cytosolic"/>
    <property type="match status" value="1"/>
</dbReference>
<dbReference type="PANTHER" id="PTHR46017">
    <property type="entry name" value="ALPHA-MANNOSIDASE 2C1"/>
    <property type="match status" value="1"/>
</dbReference>
<feature type="domain" description="Glycoside hydrolase family 38 central" evidence="5">
    <location>
        <begin position="512"/>
        <end position="583"/>
    </location>
</feature>
<dbReference type="GO" id="GO:0046872">
    <property type="term" value="F:metal ion binding"/>
    <property type="evidence" value="ECO:0007669"/>
    <property type="project" value="UniProtKB-KW"/>
</dbReference>
<evidence type="ECO:0000259" key="5">
    <source>
        <dbReference type="SMART" id="SM00872"/>
    </source>
</evidence>
<comment type="similarity">
    <text evidence="1">Belongs to the glycosyl hydrolase 38 family.</text>
</comment>
<accession>A0A842HHW3</accession>
<dbReference type="Gene3D" id="1.20.1270.50">
    <property type="entry name" value="Glycoside hydrolase family 38, central domain"/>
    <property type="match status" value="1"/>
</dbReference>
<dbReference type="InterPro" id="IPR000602">
    <property type="entry name" value="Glyco_hydro_38_N"/>
</dbReference>
<dbReference type="InterPro" id="IPR015341">
    <property type="entry name" value="Glyco_hydro_38_cen"/>
</dbReference>
<reference evidence="6 7" key="1">
    <citation type="submission" date="2020-07" db="EMBL/GenBank/DDBJ databases">
        <authorList>
            <person name="Feng X."/>
        </authorList>
    </citation>
    <scope>NUCLEOTIDE SEQUENCE [LARGE SCALE GENOMIC DNA]</scope>
    <source>
        <strain evidence="6 7">JCM31066</strain>
    </source>
</reference>
<dbReference type="Gene3D" id="3.20.110.10">
    <property type="entry name" value="Glycoside hydrolase 38, N terminal domain"/>
    <property type="match status" value="1"/>
</dbReference>
<dbReference type="Proteomes" id="UP000546464">
    <property type="component" value="Unassembled WGS sequence"/>
</dbReference>
<evidence type="ECO:0000256" key="4">
    <source>
        <dbReference type="ARBA" id="ARBA00023295"/>
    </source>
</evidence>
<dbReference type="PANTHER" id="PTHR46017:SF1">
    <property type="entry name" value="ALPHA-MANNOSIDASE 2C1"/>
    <property type="match status" value="1"/>
</dbReference>
<dbReference type="RefSeq" id="WP_185676538.1">
    <property type="nucleotide sequence ID" value="NZ_JACHVB010000043.1"/>
</dbReference>
<keyword evidence="2" id="KW-0479">Metal-binding</keyword>
<keyword evidence="7" id="KW-1185">Reference proteome</keyword>
<dbReference type="InterPro" id="IPR011013">
    <property type="entry name" value="Gal_mutarotase_sf_dom"/>
</dbReference>
<proteinExistence type="inferred from homology"/>
<name>A0A842HHW3_9BACT</name>
<dbReference type="Gene3D" id="2.70.98.30">
    <property type="entry name" value="Golgi alpha-mannosidase II, domain 4"/>
    <property type="match status" value="1"/>
</dbReference>
<dbReference type="InterPro" id="IPR028995">
    <property type="entry name" value="Glyco_hydro_57/38_cen_sf"/>
</dbReference>
<dbReference type="SUPFAM" id="SSF88713">
    <property type="entry name" value="Glycoside hydrolase/deacetylase"/>
    <property type="match status" value="1"/>
</dbReference>
<dbReference type="InterPro" id="IPR011682">
    <property type="entry name" value="Glyco_hydro_38_C"/>
</dbReference>
<dbReference type="Pfam" id="PF09261">
    <property type="entry name" value="Alpha-mann_mid"/>
    <property type="match status" value="1"/>
</dbReference>
<comment type="caution">
    <text evidence="6">The sequence shown here is derived from an EMBL/GenBank/DDBJ whole genome shotgun (WGS) entry which is preliminary data.</text>
</comment>
<dbReference type="InterPro" id="IPR037094">
    <property type="entry name" value="Glyco_hydro_38_cen_sf"/>
</dbReference>
<dbReference type="GO" id="GO:0009313">
    <property type="term" value="P:oligosaccharide catabolic process"/>
    <property type="evidence" value="ECO:0007669"/>
    <property type="project" value="TreeGrafter"/>
</dbReference>
<organism evidence="6 7">
    <name type="scientific">Ruficoccus amylovorans</name>
    <dbReference type="NCBI Taxonomy" id="1804625"/>
    <lineage>
        <taxon>Bacteria</taxon>
        <taxon>Pseudomonadati</taxon>
        <taxon>Verrucomicrobiota</taxon>
        <taxon>Opitutia</taxon>
        <taxon>Puniceicoccales</taxon>
        <taxon>Cerasicoccaceae</taxon>
        <taxon>Ruficoccus</taxon>
    </lineage>
</organism>
<keyword evidence="4" id="KW-0326">Glycosidase</keyword>
<dbReference type="GO" id="GO:0006013">
    <property type="term" value="P:mannose metabolic process"/>
    <property type="evidence" value="ECO:0007669"/>
    <property type="project" value="InterPro"/>
</dbReference>
<dbReference type="InterPro" id="IPR011330">
    <property type="entry name" value="Glyco_hydro/deAcase_b/a-brl"/>
</dbReference>
<dbReference type="GO" id="GO:0004559">
    <property type="term" value="F:alpha-mannosidase activity"/>
    <property type="evidence" value="ECO:0007669"/>
    <property type="project" value="InterPro"/>
</dbReference>
<protein>
    <submittedName>
        <fullName evidence="6">Alpha-mannosidase</fullName>
    </submittedName>
</protein>
<dbReference type="InterPro" id="IPR027291">
    <property type="entry name" value="Glyco_hydro_38_N_sf"/>
</dbReference>
<gene>
    <name evidence="6" type="ORF">H5P28_15075</name>
</gene>
<dbReference type="Pfam" id="PF01074">
    <property type="entry name" value="Glyco_hydro_38N"/>
    <property type="match status" value="1"/>
</dbReference>
<dbReference type="SUPFAM" id="SSF74650">
    <property type="entry name" value="Galactose mutarotase-like"/>
    <property type="match status" value="1"/>
</dbReference>
<evidence type="ECO:0000256" key="2">
    <source>
        <dbReference type="ARBA" id="ARBA00022723"/>
    </source>
</evidence>
<dbReference type="AlphaFoldDB" id="A0A842HHW3"/>
<dbReference type="Pfam" id="PF07748">
    <property type="entry name" value="Glyco_hydro_38C"/>
    <property type="match status" value="1"/>
</dbReference>
<dbReference type="GO" id="GO:0030246">
    <property type="term" value="F:carbohydrate binding"/>
    <property type="evidence" value="ECO:0007669"/>
    <property type="project" value="InterPro"/>
</dbReference>
<evidence type="ECO:0000256" key="1">
    <source>
        <dbReference type="ARBA" id="ARBA00009792"/>
    </source>
</evidence>